<dbReference type="Pfam" id="PF00702">
    <property type="entry name" value="Hydrolase"/>
    <property type="match status" value="1"/>
</dbReference>
<keyword evidence="3" id="KW-1185">Reference proteome</keyword>
<protein>
    <submittedName>
        <fullName evidence="2">2-haloacid dehalogenase</fullName>
    </submittedName>
</protein>
<dbReference type="InterPro" id="IPR051540">
    <property type="entry name" value="S-2-haloacid_dehalogenase"/>
</dbReference>
<dbReference type="GO" id="GO:0016787">
    <property type="term" value="F:hydrolase activity"/>
    <property type="evidence" value="ECO:0007669"/>
    <property type="project" value="UniProtKB-KW"/>
</dbReference>
<gene>
    <name evidence="2" type="ORF">CLV85_1405</name>
</gene>
<dbReference type="PANTHER" id="PTHR43316:SF3">
    <property type="entry name" value="HALOACID DEHALOGENASE, TYPE II (AFU_ORTHOLOGUE AFUA_2G07750)-RELATED"/>
    <property type="match status" value="1"/>
</dbReference>
<sequence length="222" mass="23264">MTNTPATIFFDVNETLSDLSPVGDAFEAVGATREVASSWFASILRDGFALTAVGTEARFLNIATTNARDSLGASPLNMPIDEAVDAVIAAFSNVSLHSDVAPGIRALHDAGHRLFTLSNGPASNAERMLTKAGVADAMAGFLSVEGNSPWKPARASYEDALTRTATSGVAHLVAVHPWDIHGAAEAGLSTVWVNRQGATYPAHFTAPTVTAETLEQLHTHLA</sequence>
<dbReference type="SUPFAM" id="SSF56784">
    <property type="entry name" value="HAD-like"/>
    <property type="match status" value="1"/>
</dbReference>
<accession>A0A2M9D983</accession>
<dbReference type="InterPro" id="IPR023198">
    <property type="entry name" value="PGP-like_dom2"/>
</dbReference>
<dbReference type="OrthoDB" id="3774052at2"/>
<organism evidence="2 3">
    <name type="scientific">Salinibacterium amurskyense</name>
    <dbReference type="NCBI Taxonomy" id="205941"/>
    <lineage>
        <taxon>Bacteria</taxon>
        <taxon>Bacillati</taxon>
        <taxon>Actinomycetota</taxon>
        <taxon>Actinomycetes</taxon>
        <taxon>Micrococcales</taxon>
        <taxon>Microbacteriaceae</taxon>
        <taxon>Salinibacterium</taxon>
    </lineage>
</organism>
<dbReference type="Gene3D" id="1.10.150.240">
    <property type="entry name" value="Putative phosphatase, domain 2"/>
    <property type="match status" value="1"/>
</dbReference>
<keyword evidence="1" id="KW-0378">Hydrolase</keyword>
<evidence type="ECO:0000256" key="1">
    <source>
        <dbReference type="ARBA" id="ARBA00022801"/>
    </source>
</evidence>
<evidence type="ECO:0000313" key="3">
    <source>
        <dbReference type="Proteomes" id="UP000231742"/>
    </source>
</evidence>
<evidence type="ECO:0000313" key="2">
    <source>
        <dbReference type="EMBL" id="PJJ82212.1"/>
    </source>
</evidence>
<reference evidence="2 3" key="1">
    <citation type="submission" date="2017-11" db="EMBL/GenBank/DDBJ databases">
        <title>Genomic Encyclopedia of Archaeal and Bacterial Type Strains, Phase II (KMG-II): From Individual Species to Whole Genera.</title>
        <authorList>
            <person name="Goeker M."/>
        </authorList>
    </citation>
    <scope>NUCLEOTIDE SEQUENCE [LARGE SCALE GENOMIC DNA]</scope>
    <source>
        <strain evidence="2 3">DSM 16400</strain>
    </source>
</reference>
<dbReference type="AlphaFoldDB" id="A0A2M9D983"/>
<comment type="caution">
    <text evidence="2">The sequence shown here is derived from an EMBL/GenBank/DDBJ whole genome shotgun (WGS) entry which is preliminary data.</text>
</comment>
<dbReference type="Proteomes" id="UP000231742">
    <property type="component" value="Unassembled WGS sequence"/>
</dbReference>
<dbReference type="Gene3D" id="3.40.50.1000">
    <property type="entry name" value="HAD superfamily/HAD-like"/>
    <property type="match status" value="1"/>
</dbReference>
<dbReference type="PANTHER" id="PTHR43316">
    <property type="entry name" value="HYDROLASE, HALOACID DELAHOGENASE-RELATED"/>
    <property type="match status" value="1"/>
</dbReference>
<dbReference type="EMBL" id="PGFH01000001">
    <property type="protein sequence ID" value="PJJ82212.1"/>
    <property type="molecule type" value="Genomic_DNA"/>
</dbReference>
<dbReference type="InterPro" id="IPR023214">
    <property type="entry name" value="HAD_sf"/>
</dbReference>
<dbReference type="InterPro" id="IPR036412">
    <property type="entry name" value="HAD-like_sf"/>
</dbReference>
<dbReference type="RefSeq" id="WP_100388827.1">
    <property type="nucleotide sequence ID" value="NZ_BMZU01000001.1"/>
</dbReference>
<name>A0A2M9D983_9MICO</name>
<proteinExistence type="predicted"/>